<dbReference type="PANTHER" id="PTHR46391:SF35">
    <property type="entry name" value="BASIC LEUCINE ZIPPER 34-LIKE ISOFORM X1"/>
    <property type="match status" value="1"/>
</dbReference>
<dbReference type="Pfam" id="PF00170">
    <property type="entry name" value="bZIP_1"/>
    <property type="match status" value="1"/>
</dbReference>
<dbReference type="InterPro" id="IPR052483">
    <property type="entry name" value="bZIP_transcription_regulators"/>
</dbReference>
<accession>A0AAN8ZB45</accession>
<dbReference type="Gene3D" id="3.30.160.60">
    <property type="entry name" value="Classic Zinc Finger"/>
    <property type="match status" value="1"/>
</dbReference>
<reference evidence="6 7" key="1">
    <citation type="submission" date="2023-12" db="EMBL/GenBank/DDBJ databases">
        <title>A high-quality genome assembly for Dillenia turbinata (Dilleniales).</title>
        <authorList>
            <person name="Chanderbali A."/>
        </authorList>
    </citation>
    <scope>NUCLEOTIDE SEQUENCE [LARGE SCALE GENOMIC DNA]</scope>
    <source>
        <strain evidence="6">LSX21</strain>
        <tissue evidence="6">Leaf</tissue>
    </source>
</reference>
<keyword evidence="3" id="KW-0539">Nucleus</keyword>
<dbReference type="AlphaFoldDB" id="A0AAN8ZB45"/>
<dbReference type="EMBL" id="JBAMMX010000015">
    <property type="protein sequence ID" value="KAK6927123.1"/>
    <property type="molecule type" value="Genomic_DNA"/>
</dbReference>
<dbReference type="PROSITE" id="PS00036">
    <property type="entry name" value="BZIP_BASIC"/>
    <property type="match status" value="1"/>
</dbReference>
<evidence type="ECO:0000259" key="5">
    <source>
        <dbReference type="PROSITE" id="PS50217"/>
    </source>
</evidence>
<dbReference type="InterPro" id="IPR004827">
    <property type="entry name" value="bZIP"/>
</dbReference>
<dbReference type="GO" id="GO:0045893">
    <property type="term" value="P:positive regulation of DNA-templated transcription"/>
    <property type="evidence" value="ECO:0007669"/>
    <property type="project" value="TreeGrafter"/>
</dbReference>
<sequence length="250" mass="28119">MEGVENNNPTGMPQPGSGESSTNAEGTATDIYQQYEMMFANAINQAGNLCMQLPPQPSSDQIPVPKPITIPSPSPTLQGGGSYTSTNTTKPRTEIQEGRGSFQPDMDPAKLRRAIANRESSKRSRLKKIQQITELERKTLKLKAEVAALNNQITAQVEHAHRLKMENGPLHEKIRNLAETSRINQQLINQNKNVAAELWSIMSVQQMHTQRFQGKNDPRLNLPLVERLRNNYTKQARIEQELEELRMKLA</sequence>
<evidence type="ECO:0000256" key="3">
    <source>
        <dbReference type="ARBA" id="ARBA00023242"/>
    </source>
</evidence>
<protein>
    <submittedName>
        <fullName evidence="6">Basic-leucine zipper domain</fullName>
    </submittedName>
</protein>
<dbReference type="SUPFAM" id="SSF57959">
    <property type="entry name" value="Leucine zipper domain"/>
    <property type="match status" value="1"/>
</dbReference>
<evidence type="ECO:0000256" key="2">
    <source>
        <dbReference type="ARBA" id="ARBA00023163"/>
    </source>
</evidence>
<proteinExistence type="predicted"/>
<keyword evidence="2" id="KW-0804">Transcription</keyword>
<evidence type="ECO:0000256" key="4">
    <source>
        <dbReference type="SAM" id="MobiDB-lite"/>
    </source>
</evidence>
<dbReference type="PANTHER" id="PTHR46391">
    <property type="entry name" value="BASIC LEUCINE ZIPPER 34"/>
    <property type="match status" value="1"/>
</dbReference>
<dbReference type="GO" id="GO:0003700">
    <property type="term" value="F:DNA-binding transcription factor activity"/>
    <property type="evidence" value="ECO:0007669"/>
    <property type="project" value="InterPro"/>
</dbReference>
<dbReference type="InterPro" id="IPR044759">
    <property type="entry name" value="bZIP_RF2"/>
</dbReference>
<comment type="caution">
    <text evidence="6">The sequence shown here is derived from an EMBL/GenBank/DDBJ whole genome shotgun (WGS) entry which is preliminary data.</text>
</comment>
<feature type="region of interest" description="Disordered" evidence="4">
    <location>
        <begin position="67"/>
        <end position="106"/>
    </location>
</feature>
<evidence type="ECO:0000313" key="7">
    <source>
        <dbReference type="Proteomes" id="UP001370490"/>
    </source>
</evidence>
<gene>
    <name evidence="6" type="ORF">RJ641_008842</name>
</gene>
<keyword evidence="1" id="KW-0805">Transcription regulation</keyword>
<dbReference type="GO" id="GO:0005634">
    <property type="term" value="C:nucleus"/>
    <property type="evidence" value="ECO:0007669"/>
    <property type="project" value="UniProtKB-ARBA"/>
</dbReference>
<name>A0AAN8ZB45_9MAGN</name>
<evidence type="ECO:0000256" key="1">
    <source>
        <dbReference type="ARBA" id="ARBA00023015"/>
    </source>
</evidence>
<dbReference type="PROSITE" id="PS50217">
    <property type="entry name" value="BZIP"/>
    <property type="match status" value="1"/>
</dbReference>
<keyword evidence="7" id="KW-1185">Reference proteome</keyword>
<evidence type="ECO:0000313" key="6">
    <source>
        <dbReference type="EMBL" id="KAK6927123.1"/>
    </source>
</evidence>
<organism evidence="6 7">
    <name type="scientific">Dillenia turbinata</name>
    <dbReference type="NCBI Taxonomy" id="194707"/>
    <lineage>
        <taxon>Eukaryota</taxon>
        <taxon>Viridiplantae</taxon>
        <taxon>Streptophyta</taxon>
        <taxon>Embryophyta</taxon>
        <taxon>Tracheophyta</taxon>
        <taxon>Spermatophyta</taxon>
        <taxon>Magnoliopsida</taxon>
        <taxon>eudicotyledons</taxon>
        <taxon>Gunneridae</taxon>
        <taxon>Pentapetalae</taxon>
        <taxon>Dilleniales</taxon>
        <taxon>Dilleniaceae</taxon>
        <taxon>Dillenia</taxon>
    </lineage>
</organism>
<feature type="region of interest" description="Disordered" evidence="4">
    <location>
        <begin position="1"/>
        <end position="24"/>
    </location>
</feature>
<dbReference type="CDD" id="cd14703">
    <property type="entry name" value="bZIP_plant_RF2"/>
    <property type="match status" value="1"/>
</dbReference>
<dbReference type="GO" id="GO:0003677">
    <property type="term" value="F:DNA binding"/>
    <property type="evidence" value="ECO:0007669"/>
    <property type="project" value="TreeGrafter"/>
</dbReference>
<dbReference type="InterPro" id="IPR046347">
    <property type="entry name" value="bZIP_sf"/>
</dbReference>
<dbReference type="SMART" id="SM00338">
    <property type="entry name" value="BRLZ"/>
    <property type="match status" value="1"/>
</dbReference>
<feature type="domain" description="BZIP" evidence="5">
    <location>
        <begin position="107"/>
        <end position="170"/>
    </location>
</feature>
<dbReference type="Proteomes" id="UP001370490">
    <property type="component" value="Unassembled WGS sequence"/>
</dbReference>